<accession>A0A5K7SAL7</accession>
<gene>
    <name evidence="1" type="ORF">AQPE_2718</name>
</gene>
<keyword evidence="2" id="KW-1185">Reference proteome</keyword>
<evidence type="ECO:0000313" key="1">
    <source>
        <dbReference type="EMBL" id="BBE18555.1"/>
    </source>
</evidence>
<sequence>MRNLINLFEIFSEKERYEITQQFREDDEFDSEFYDNLNDEWGDAA</sequence>
<evidence type="ECO:0000313" key="2">
    <source>
        <dbReference type="Proteomes" id="UP001193389"/>
    </source>
</evidence>
<proteinExistence type="predicted"/>
<reference evidence="1" key="1">
    <citation type="journal article" date="2020" name="Int. J. Syst. Evol. Microbiol.">
        <title>Aquipluma nitroreducens gen. nov. sp. nov., a novel facultatively anaerobic bacterium isolated from a freshwater lake.</title>
        <authorList>
            <person name="Watanabe M."/>
            <person name="Kojima H."/>
            <person name="Fukui M."/>
        </authorList>
    </citation>
    <scope>NUCLEOTIDE SEQUENCE</scope>
    <source>
        <strain evidence="1">MeG22</strain>
    </source>
</reference>
<protein>
    <submittedName>
        <fullName evidence="1">Uncharacterized protein</fullName>
    </submittedName>
</protein>
<dbReference type="Proteomes" id="UP001193389">
    <property type="component" value="Chromosome"/>
</dbReference>
<dbReference type="EMBL" id="AP018694">
    <property type="protein sequence ID" value="BBE18555.1"/>
    <property type="molecule type" value="Genomic_DNA"/>
</dbReference>
<name>A0A5K7SAL7_9BACT</name>
<dbReference type="AlphaFoldDB" id="A0A5K7SAL7"/>
<organism evidence="1 2">
    <name type="scientific">Aquipluma nitroreducens</name>
    <dbReference type="NCBI Taxonomy" id="2010828"/>
    <lineage>
        <taxon>Bacteria</taxon>
        <taxon>Pseudomonadati</taxon>
        <taxon>Bacteroidota</taxon>
        <taxon>Bacteroidia</taxon>
        <taxon>Marinilabiliales</taxon>
        <taxon>Prolixibacteraceae</taxon>
        <taxon>Aquipluma</taxon>
    </lineage>
</organism>
<dbReference type="KEGG" id="anf:AQPE_2718"/>